<dbReference type="PROSITE" id="PS51257">
    <property type="entry name" value="PROKAR_LIPOPROTEIN"/>
    <property type="match status" value="1"/>
</dbReference>
<proteinExistence type="predicted"/>
<evidence type="ECO:0000259" key="1">
    <source>
        <dbReference type="Pfam" id="PF26366"/>
    </source>
</evidence>
<reference evidence="2" key="1">
    <citation type="submission" date="2021-01" db="EMBL/GenBank/DDBJ databases">
        <title>Whole genome shotgun sequence of Planotetraspora thailandica NBRC 104271.</title>
        <authorList>
            <person name="Komaki H."/>
            <person name="Tamura T."/>
        </authorList>
    </citation>
    <scope>NUCLEOTIDE SEQUENCE</scope>
    <source>
        <strain evidence="2">NBRC 104271</strain>
    </source>
</reference>
<protein>
    <recommendedName>
        <fullName evidence="1">DUF8094 domain-containing protein</fullName>
    </recommendedName>
</protein>
<dbReference type="RefSeq" id="WP_203943493.1">
    <property type="nucleotide sequence ID" value="NZ_BOOR01000008.1"/>
</dbReference>
<dbReference type="AlphaFoldDB" id="A0A8J3XXN8"/>
<gene>
    <name evidence="2" type="ORF">Pth03_16270</name>
</gene>
<dbReference type="Proteomes" id="UP000605992">
    <property type="component" value="Unassembled WGS sequence"/>
</dbReference>
<feature type="domain" description="DUF8094" evidence="1">
    <location>
        <begin position="80"/>
        <end position="252"/>
    </location>
</feature>
<organism evidence="2 3">
    <name type="scientific">Planotetraspora thailandica</name>
    <dbReference type="NCBI Taxonomy" id="487172"/>
    <lineage>
        <taxon>Bacteria</taxon>
        <taxon>Bacillati</taxon>
        <taxon>Actinomycetota</taxon>
        <taxon>Actinomycetes</taxon>
        <taxon>Streptosporangiales</taxon>
        <taxon>Streptosporangiaceae</taxon>
        <taxon>Planotetraspora</taxon>
    </lineage>
</organism>
<keyword evidence="3" id="KW-1185">Reference proteome</keyword>
<evidence type="ECO:0000313" key="3">
    <source>
        <dbReference type="Proteomes" id="UP000605992"/>
    </source>
</evidence>
<accession>A0A8J3XXN8</accession>
<dbReference type="Pfam" id="PF26366">
    <property type="entry name" value="DUF8094"/>
    <property type="match status" value="1"/>
</dbReference>
<dbReference type="InterPro" id="IPR058407">
    <property type="entry name" value="DUF8094"/>
</dbReference>
<name>A0A8J3XXN8_9ACTN</name>
<sequence>MLRRITTLSLGLVLLVGCGNESFDQASRSPGSTGGASSVTATKAQAEAAFAMLGRLKDAWKRRDCATVASLTTWAENAVAENACKAAKDGYQPSTLGEYGQVDYFLPATTPDDDRGAWFVALARDPEPAYFVFVQADGRWKLGAGPIPALRKTPQPAAPVRQVEDDSKIAVPASLVPTRHVAFLSDPAGVSAVKFASGDRMRDLLRDLVRAPEKVRPDRLSVDVEIEGPAYALVLADGGALVFHSLKVVYTQKPGSGRSSLAHPRYGKADLSAFIGIGKPEAITGSELLTLATQVSKNNTMTTVGMRKALEEIALGNR</sequence>
<dbReference type="EMBL" id="BOOR01000008">
    <property type="protein sequence ID" value="GII53238.1"/>
    <property type="molecule type" value="Genomic_DNA"/>
</dbReference>
<comment type="caution">
    <text evidence="2">The sequence shown here is derived from an EMBL/GenBank/DDBJ whole genome shotgun (WGS) entry which is preliminary data.</text>
</comment>
<evidence type="ECO:0000313" key="2">
    <source>
        <dbReference type="EMBL" id="GII53238.1"/>
    </source>
</evidence>